<dbReference type="RefSeq" id="WP_379905585.1">
    <property type="nucleotide sequence ID" value="NZ_JBHRTR010000046.1"/>
</dbReference>
<dbReference type="EMBL" id="JBHRTR010000046">
    <property type="protein sequence ID" value="MFC3230425.1"/>
    <property type="molecule type" value="Genomic_DNA"/>
</dbReference>
<comment type="caution">
    <text evidence="5">The sequence shown here is derived from an EMBL/GenBank/DDBJ whole genome shotgun (WGS) entry which is preliminary data.</text>
</comment>
<sequence>MTGPRTGASAGLPRRAARLAAGLLAVALLAGPAAGQDGTGPWLSFPVGCTLGSDCYIQNYVDRDPGPGWQDVACQHLGYDGHKGTDIALIDEDSIARGIPVLAAADGVVLRVRDGMEDARYGAPGTPDVAGRQCGNGLVIDHGGGWETQYCHLRKDSLIVQPGARVKAGDPLGQVGESGQAAFPHVHFELRHDGQTIDPMDGRPMGAACEPEAGRGTALPATLWRDDVPYSATGVIAAGFADRELSQDDLRRDSSGIPATSAWAPLLVFWVRTYGLRAGDIQDIEIRGPDGEVVARSRTEPLDGNKVMSFIFAGRRRPGDAFPPGPYTGIFKLLRDGDGGLQTVASAEARTEIVALRSSEPLTPGQEAAPQRGGSGTDPGGSR</sequence>
<accession>A0ABV7L726</accession>
<dbReference type="EC" id="3.4.24.-" evidence="5"/>
<feature type="domain" description="M23ase beta-sheet core" evidence="4">
    <location>
        <begin position="81"/>
        <end position="199"/>
    </location>
</feature>
<dbReference type="InterPro" id="IPR050570">
    <property type="entry name" value="Cell_wall_metabolism_enzyme"/>
</dbReference>
<feature type="region of interest" description="Disordered" evidence="2">
    <location>
        <begin position="356"/>
        <end position="383"/>
    </location>
</feature>
<dbReference type="CDD" id="cd12797">
    <property type="entry name" value="M23_peptidase"/>
    <property type="match status" value="1"/>
</dbReference>
<evidence type="ECO:0000259" key="4">
    <source>
        <dbReference type="Pfam" id="PF01551"/>
    </source>
</evidence>
<dbReference type="Gene3D" id="2.70.70.10">
    <property type="entry name" value="Glucose Permease (Domain IIA)"/>
    <property type="match status" value="1"/>
</dbReference>
<dbReference type="InterPro" id="IPR016047">
    <property type="entry name" value="M23ase_b-sheet_dom"/>
</dbReference>
<name>A0ABV7L726_9PROT</name>
<dbReference type="Pfam" id="PF01551">
    <property type="entry name" value="Peptidase_M23"/>
    <property type="match status" value="1"/>
</dbReference>
<feature type="compositionally biased region" description="Gly residues" evidence="2">
    <location>
        <begin position="373"/>
        <end position="383"/>
    </location>
</feature>
<keyword evidence="5" id="KW-0378">Hydrolase</keyword>
<feature type="chain" id="PRO_5047538825" evidence="3">
    <location>
        <begin position="36"/>
        <end position="383"/>
    </location>
</feature>
<evidence type="ECO:0000256" key="2">
    <source>
        <dbReference type="SAM" id="MobiDB-lite"/>
    </source>
</evidence>
<gene>
    <name evidence="5" type="ORF">ACFOGJ_24465</name>
</gene>
<proteinExistence type="predicted"/>
<keyword evidence="1 3" id="KW-0732">Signal</keyword>
<dbReference type="GO" id="GO:0016787">
    <property type="term" value="F:hydrolase activity"/>
    <property type="evidence" value="ECO:0007669"/>
    <property type="project" value="UniProtKB-KW"/>
</dbReference>
<protein>
    <submittedName>
        <fullName evidence="5">M23 family metallopeptidase</fullName>
        <ecNumber evidence="5">3.4.24.-</ecNumber>
    </submittedName>
</protein>
<keyword evidence="6" id="KW-1185">Reference proteome</keyword>
<evidence type="ECO:0000256" key="1">
    <source>
        <dbReference type="ARBA" id="ARBA00022729"/>
    </source>
</evidence>
<dbReference type="PANTHER" id="PTHR21666">
    <property type="entry name" value="PEPTIDASE-RELATED"/>
    <property type="match status" value="1"/>
</dbReference>
<reference evidence="6" key="1">
    <citation type="journal article" date="2019" name="Int. J. Syst. Evol. Microbiol.">
        <title>The Global Catalogue of Microorganisms (GCM) 10K type strain sequencing project: providing services to taxonomists for standard genome sequencing and annotation.</title>
        <authorList>
            <consortium name="The Broad Institute Genomics Platform"/>
            <consortium name="The Broad Institute Genome Sequencing Center for Infectious Disease"/>
            <person name="Wu L."/>
            <person name="Ma J."/>
        </authorList>
    </citation>
    <scope>NUCLEOTIDE SEQUENCE [LARGE SCALE GENOMIC DNA]</scope>
    <source>
        <strain evidence="6">KCTC 42964</strain>
    </source>
</reference>
<evidence type="ECO:0000313" key="5">
    <source>
        <dbReference type="EMBL" id="MFC3230425.1"/>
    </source>
</evidence>
<dbReference type="InterPro" id="IPR011055">
    <property type="entry name" value="Dup_hybrid_motif"/>
</dbReference>
<organism evidence="5 6">
    <name type="scientific">Marinibaculum pumilum</name>
    <dbReference type="NCBI Taxonomy" id="1766165"/>
    <lineage>
        <taxon>Bacteria</taxon>
        <taxon>Pseudomonadati</taxon>
        <taxon>Pseudomonadota</taxon>
        <taxon>Alphaproteobacteria</taxon>
        <taxon>Rhodospirillales</taxon>
        <taxon>Rhodospirillaceae</taxon>
        <taxon>Marinibaculum</taxon>
    </lineage>
</organism>
<evidence type="ECO:0000313" key="6">
    <source>
        <dbReference type="Proteomes" id="UP001595528"/>
    </source>
</evidence>
<dbReference type="Proteomes" id="UP001595528">
    <property type="component" value="Unassembled WGS sequence"/>
</dbReference>
<evidence type="ECO:0000256" key="3">
    <source>
        <dbReference type="SAM" id="SignalP"/>
    </source>
</evidence>
<dbReference type="PANTHER" id="PTHR21666:SF289">
    <property type="entry name" value="L-ALA--D-GLU ENDOPEPTIDASE"/>
    <property type="match status" value="1"/>
</dbReference>
<dbReference type="SUPFAM" id="SSF51261">
    <property type="entry name" value="Duplicated hybrid motif"/>
    <property type="match status" value="1"/>
</dbReference>
<feature type="signal peptide" evidence="3">
    <location>
        <begin position="1"/>
        <end position="35"/>
    </location>
</feature>